<evidence type="ECO:0000256" key="10">
    <source>
        <dbReference type="PROSITE-ProRule" id="PRU00339"/>
    </source>
</evidence>
<dbReference type="GO" id="GO:0019894">
    <property type="term" value="F:kinesin binding"/>
    <property type="evidence" value="ECO:0007669"/>
    <property type="project" value="TreeGrafter"/>
</dbReference>
<dbReference type="Gene3D" id="1.25.40.10">
    <property type="entry name" value="Tetratricopeptide repeat domain"/>
    <property type="match status" value="2"/>
</dbReference>
<evidence type="ECO:0000256" key="8">
    <source>
        <dbReference type="ARBA" id="ARBA00023175"/>
    </source>
</evidence>
<dbReference type="InterPro" id="IPR019734">
    <property type="entry name" value="TPR_rpt"/>
</dbReference>
<gene>
    <name evidence="14" type="ORF">AAFF_G00255550</name>
</gene>
<dbReference type="GO" id="GO:0005737">
    <property type="term" value="C:cytoplasm"/>
    <property type="evidence" value="ECO:0007669"/>
    <property type="project" value="TreeGrafter"/>
</dbReference>
<sequence>MSTMVYPREEKLEKLTQEEIISNTKLVIQGLEALKNEHNSILHSLLETIQCLKKDEEASLVHEKSSLLRKSVEMIELGLGEAQVMMALSSHLNAVESEKQKLRAQVRRLCQENQWLRDELANTQQKLQKSEQNVAQLEEEKKHLEFMNQLKKYDEDVSPTEEKDGEPPKDSLDDLFPNDEEEHGPGMPHQHNSAAVAAAQQGGYEIPARLRTLHNLVIQYASQGRYEVAVPLCKQALEDLEKTSGHDHPDVATMLNILALVYRDQNKYKEAAHLLNDALSIREKTLGKDHPAVAATLNNLAVLYGKRGKYKEAEPLCKRALEIRERATFQTATEPQGHALFSFAQSHAHFHTATPSQSHAPLSHLLSVLGKDHPDVAKQLNNLALLCQNQGKYQEVEYYYCRALEIYECRLGQDDPNVAKTKNNLASCYLKQGKYKEAEVLYKEILTRAHEKEFGSVDAENKPIWMHAEEREEMSKGKHRDSTHYGEYGGWYKACKVNSPTVNTTLRNLGALYRRQGKMEAAETLEECAMRSRKQGTDPIHQSRVVEILKEGEGRRSRDSLSGTVKYESSSETGEEA</sequence>
<keyword evidence="6 10" id="KW-0802">TPR repeat</keyword>
<dbReference type="SMART" id="SM00028">
    <property type="entry name" value="TPR"/>
    <property type="match status" value="5"/>
</dbReference>
<feature type="repeat" description="TPR" evidence="10">
    <location>
        <begin position="294"/>
        <end position="327"/>
    </location>
</feature>
<keyword evidence="9 11" id="KW-0206">Cytoskeleton</keyword>
<dbReference type="Pfam" id="PF13424">
    <property type="entry name" value="TPR_12"/>
    <property type="match status" value="1"/>
</dbReference>
<dbReference type="GO" id="GO:0005871">
    <property type="term" value="C:kinesin complex"/>
    <property type="evidence" value="ECO:0007669"/>
    <property type="project" value="UniProtKB-UniRule"/>
</dbReference>
<dbReference type="PANTHER" id="PTHR45783">
    <property type="entry name" value="KINESIN LIGHT CHAIN"/>
    <property type="match status" value="1"/>
</dbReference>
<feature type="repeat" description="TPR" evidence="10">
    <location>
        <begin position="252"/>
        <end position="285"/>
    </location>
</feature>
<protein>
    <recommendedName>
        <fullName evidence="11">Kinesin light chain</fullName>
    </recommendedName>
</protein>
<name>A0AAD7RCD5_9TELE</name>
<feature type="compositionally biased region" description="Polar residues" evidence="13">
    <location>
        <begin position="560"/>
        <end position="577"/>
    </location>
</feature>
<dbReference type="AlphaFoldDB" id="A0AAD7RCD5"/>
<dbReference type="PROSITE" id="PS50005">
    <property type="entry name" value="TPR"/>
    <property type="match status" value="2"/>
</dbReference>
<accession>A0AAD7RCD5</accession>
<keyword evidence="7 12" id="KW-0175">Coiled coil</keyword>
<evidence type="ECO:0000256" key="9">
    <source>
        <dbReference type="ARBA" id="ARBA00023212"/>
    </source>
</evidence>
<keyword evidence="4 11" id="KW-0493">Microtubule</keyword>
<comment type="similarity">
    <text evidence="2 11">Belongs to the kinesin light chain family.</text>
</comment>
<dbReference type="InterPro" id="IPR002151">
    <property type="entry name" value="Kinesin_light"/>
</dbReference>
<dbReference type="GO" id="GO:0005874">
    <property type="term" value="C:microtubule"/>
    <property type="evidence" value="ECO:0007669"/>
    <property type="project" value="UniProtKB-UniRule"/>
</dbReference>
<evidence type="ECO:0000256" key="4">
    <source>
        <dbReference type="ARBA" id="ARBA00022701"/>
    </source>
</evidence>
<evidence type="ECO:0000313" key="14">
    <source>
        <dbReference type="EMBL" id="KAJ8377597.1"/>
    </source>
</evidence>
<feature type="compositionally biased region" description="Basic and acidic residues" evidence="13">
    <location>
        <begin position="152"/>
        <end position="172"/>
    </location>
</feature>
<evidence type="ECO:0000256" key="5">
    <source>
        <dbReference type="ARBA" id="ARBA00022737"/>
    </source>
</evidence>
<comment type="subcellular location">
    <subcellularLocation>
        <location evidence="1 11">Cytoplasm</location>
        <location evidence="1 11">Cytoskeleton</location>
    </subcellularLocation>
</comment>
<comment type="caution">
    <text evidence="14">The sequence shown here is derived from an EMBL/GenBank/DDBJ whole genome shotgun (WGS) entry which is preliminary data.</text>
</comment>
<dbReference type="PANTHER" id="PTHR45783:SF6">
    <property type="entry name" value="KINESIN LIGHT CHAIN 4"/>
    <property type="match status" value="1"/>
</dbReference>
<evidence type="ECO:0000256" key="12">
    <source>
        <dbReference type="SAM" id="Coils"/>
    </source>
</evidence>
<feature type="region of interest" description="Disordered" evidence="13">
    <location>
        <begin position="532"/>
        <end position="577"/>
    </location>
</feature>
<evidence type="ECO:0000256" key="1">
    <source>
        <dbReference type="ARBA" id="ARBA00004245"/>
    </source>
</evidence>
<evidence type="ECO:0000256" key="6">
    <source>
        <dbReference type="ARBA" id="ARBA00022803"/>
    </source>
</evidence>
<evidence type="ECO:0000256" key="13">
    <source>
        <dbReference type="SAM" id="MobiDB-lite"/>
    </source>
</evidence>
<comment type="function">
    <text evidence="11">Kinesin is a microtubule-associated force-producing protein that play a role in organelle transport.</text>
</comment>
<feature type="compositionally biased region" description="Basic and acidic residues" evidence="13">
    <location>
        <begin position="547"/>
        <end position="559"/>
    </location>
</feature>
<proteinExistence type="inferred from homology"/>
<evidence type="ECO:0000256" key="11">
    <source>
        <dbReference type="RuleBase" id="RU367020"/>
    </source>
</evidence>
<dbReference type="InterPro" id="IPR015792">
    <property type="entry name" value="Kinesin_light_repeat"/>
</dbReference>
<evidence type="ECO:0000256" key="7">
    <source>
        <dbReference type="ARBA" id="ARBA00023054"/>
    </source>
</evidence>
<reference evidence="14" key="1">
    <citation type="journal article" date="2023" name="Science">
        <title>Genome structures resolve the early diversification of teleost fishes.</title>
        <authorList>
            <person name="Parey E."/>
            <person name="Louis A."/>
            <person name="Montfort J."/>
            <person name="Bouchez O."/>
            <person name="Roques C."/>
            <person name="Iampietro C."/>
            <person name="Lluch J."/>
            <person name="Castinel A."/>
            <person name="Donnadieu C."/>
            <person name="Desvignes T."/>
            <person name="Floi Bucao C."/>
            <person name="Jouanno E."/>
            <person name="Wen M."/>
            <person name="Mejri S."/>
            <person name="Dirks R."/>
            <person name="Jansen H."/>
            <person name="Henkel C."/>
            <person name="Chen W.J."/>
            <person name="Zahm M."/>
            <person name="Cabau C."/>
            <person name="Klopp C."/>
            <person name="Thompson A.W."/>
            <person name="Robinson-Rechavi M."/>
            <person name="Braasch I."/>
            <person name="Lecointre G."/>
            <person name="Bobe J."/>
            <person name="Postlethwait J.H."/>
            <person name="Berthelot C."/>
            <person name="Roest Crollius H."/>
            <person name="Guiguen Y."/>
        </authorList>
    </citation>
    <scope>NUCLEOTIDE SEQUENCE</scope>
    <source>
        <strain evidence="14">NC1722</strain>
    </source>
</reference>
<evidence type="ECO:0000313" key="15">
    <source>
        <dbReference type="Proteomes" id="UP001221898"/>
    </source>
</evidence>
<evidence type="ECO:0000256" key="2">
    <source>
        <dbReference type="ARBA" id="ARBA00009622"/>
    </source>
</evidence>
<dbReference type="PRINTS" id="PR00381">
    <property type="entry name" value="KINESINLIGHT"/>
</dbReference>
<keyword evidence="15" id="KW-1185">Reference proteome</keyword>
<dbReference type="Proteomes" id="UP001221898">
    <property type="component" value="Unassembled WGS sequence"/>
</dbReference>
<evidence type="ECO:0000256" key="3">
    <source>
        <dbReference type="ARBA" id="ARBA00022490"/>
    </source>
</evidence>
<organism evidence="14 15">
    <name type="scientific">Aldrovandia affinis</name>
    <dbReference type="NCBI Taxonomy" id="143900"/>
    <lineage>
        <taxon>Eukaryota</taxon>
        <taxon>Metazoa</taxon>
        <taxon>Chordata</taxon>
        <taxon>Craniata</taxon>
        <taxon>Vertebrata</taxon>
        <taxon>Euteleostomi</taxon>
        <taxon>Actinopterygii</taxon>
        <taxon>Neopterygii</taxon>
        <taxon>Teleostei</taxon>
        <taxon>Notacanthiformes</taxon>
        <taxon>Halosauridae</taxon>
        <taxon>Aldrovandia</taxon>
    </lineage>
</organism>
<keyword evidence="8 11" id="KW-0505">Motor protein</keyword>
<keyword evidence="5" id="KW-0677">Repeat</keyword>
<dbReference type="EMBL" id="JAINUG010000346">
    <property type="protein sequence ID" value="KAJ8377597.1"/>
    <property type="molecule type" value="Genomic_DNA"/>
</dbReference>
<dbReference type="SUPFAM" id="SSF48452">
    <property type="entry name" value="TPR-like"/>
    <property type="match status" value="2"/>
</dbReference>
<comment type="subunit">
    <text evidence="11">Oligomeric complex composed of two heavy chains and two light chains.</text>
</comment>
<dbReference type="InterPro" id="IPR011990">
    <property type="entry name" value="TPR-like_helical_dom_sf"/>
</dbReference>
<feature type="region of interest" description="Disordered" evidence="13">
    <location>
        <begin position="152"/>
        <end position="190"/>
    </location>
</feature>
<dbReference type="GO" id="GO:0007018">
    <property type="term" value="P:microtubule-based movement"/>
    <property type="evidence" value="ECO:0007669"/>
    <property type="project" value="TreeGrafter"/>
</dbReference>
<feature type="coiled-coil region" evidence="12">
    <location>
        <begin position="85"/>
        <end position="147"/>
    </location>
</feature>
<dbReference type="Pfam" id="PF13374">
    <property type="entry name" value="TPR_10"/>
    <property type="match status" value="4"/>
</dbReference>
<dbReference type="PROSITE" id="PS01160">
    <property type="entry name" value="KINESIN_LIGHT"/>
    <property type="match status" value="2"/>
</dbReference>
<keyword evidence="3 11" id="KW-0963">Cytoplasm</keyword>